<dbReference type="Proteomes" id="UP000604475">
    <property type="component" value="Unassembled WGS sequence"/>
</dbReference>
<dbReference type="GO" id="GO:0006094">
    <property type="term" value="P:gluconeogenesis"/>
    <property type="evidence" value="ECO:0007669"/>
    <property type="project" value="UniProtKB-KW"/>
</dbReference>
<dbReference type="InterPro" id="IPR029009">
    <property type="entry name" value="ASB_dom_sf"/>
</dbReference>
<accession>A0A937RUU1</accession>
<evidence type="ECO:0000256" key="2">
    <source>
        <dbReference type="ARBA" id="ARBA00004742"/>
    </source>
</evidence>
<keyword evidence="10" id="KW-0411">Iron-sulfur</keyword>
<dbReference type="RefSeq" id="WP_202999953.1">
    <property type="nucleotide sequence ID" value="NZ_JADWYU010000141.1"/>
</dbReference>
<keyword evidence="8" id="KW-0479">Metal-binding</keyword>
<dbReference type="Pfam" id="PF03315">
    <property type="entry name" value="SDH_beta"/>
    <property type="match status" value="1"/>
</dbReference>
<dbReference type="SUPFAM" id="SSF143548">
    <property type="entry name" value="Serine metabolism enzymes domain"/>
    <property type="match status" value="1"/>
</dbReference>
<evidence type="ECO:0000313" key="17">
    <source>
        <dbReference type="EMBL" id="MBL7633233.1"/>
    </source>
</evidence>
<comment type="similarity">
    <text evidence="3">Belongs to the iron-sulfur dependent L-serine dehydratase family.</text>
</comment>
<sequence length="494" mass="50970">MPPGTALGTPSVLDLFSIGLGPSSSHTVGPMRAARRFAEHLAEEVGANAVELVGADAGEVRAAARIEVTLYGSLALTGTGHGTDAAVLAGLEGLRPHDCDPDDVPARALAVRAHRRVRLLGVHEVAFDLDHDLRREPDPLPRHPNALRFTAYATSGAVLLTRTYYSVGGGAIVDDAAPGGEAAGPDRDGAGAGERAARGDGPYSFSSAADLLARCAEHELRISDVMLVNEAARHGVRQVRAGLLARWRVMADCIERGWRADGTLPGGLRVRRRARQLRDSLAGAAVAAGGRDALRALDWAAAAALAVNEENAAGGRVVTAPTNGAAGIVPAVLYYHRRFVAGGDGPRADADTVRFLLTAGAFGLVIRRAASLSGAEVGCQGEIGSACAMAAAGLCEVLGGTPEQVENAAEIAMEHNLGLTCDPVGGLVQVPCIERNAIGTTKAIAAARLALAGDGRHRVSFDQVVATMRATGLDMKAEYRETARGGLSVAVAEC</sequence>
<dbReference type="InterPro" id="IPR005130">
    <property type="entry name" value="Ser_deHydtase-like_asu"/>
</dbReference>
<dbReference type="FunFam" id="3.30.1330.90:FF:000001">
    <property type="entry name" value="L-serine ammonia-lyase 1"/>
    <property type="match status" value="1"/>
</dbReference>
<gene>
    <name evidence="17" type="ORF">I7412_39990</name>
</gene>
<dbReference type="EMBL" id="JAEACQ010000377">
    <property type="protein sequence ID" value="MBL7633233.1"/>
    <property type="molecule type" value="Genomic_DNA"/>
</dbReference>
<dbReference type="NCBIfam" id="TIGR00720">
    <property type="entry name" value="sda_mono"/>
    <property type="match status" value="1"/>
</dbReference>
<dbReference type="GO" id="GO:0003941">
    <property type="term" value="F:L-serine ammonia-lyase activity"/>
    <property type="evidence" value="ECO:0007669"/>
    <property type="project" value="UniProtKB-EC"/>
</dbReference>
<dbReference type="InterPro" id="IPR051318">
    <property type="entry name" value="Fe-S_L-Ser"/>
</dbReference>
<comment type="cofactor">
    <cofactor evidence="1">
        <name>[4Fe-4S] cluster</name>
        <dbReference type="ChEBI" id="CHEBI:49883"/>
    </cofactor>
</comment>
<evidence type="ECO:0000256" key="6">
    <source>
        <dbReference type="ARBA" id="ARBA00022432"/>
    </source>
</evidence>
<evidence type="ECO:0000313" key="18">
    <source>
        <dbReference type="Proteomes" id="UP000604475"/>
    </source>
</evidence>
<keyword evidence="18" id="KW-1185">Reference proteome</keyword>
<dbReference type="AlphaFoldDB" id="A0A937RUU1"/>
<dbReference type="Pfam" id="PF03313">
    <property type="entry name" value="SDH_alpha"/>
    <property type="match status" value="1"/>
</dbReference>
<evidence type="ECO:0000256" key="13">
    <source>
        <dbReference type="ARBA" id="ARBA00049406"/>
    </source>
</evidence>
<feature type="region of interest" description="Disordered" evidence="14">
    <location>
        <begin position="178"/>
        <end position="199"/>
    </location>
</feature>
<feature type="domain" description="Serine dehydratase beta chain" evidence="16">
    <location>
        <begin position="11"/>
        <end position="176"/>
    </location>
</feature>
<evidence type="ECO:0000256" key="9">
    <source>
        <dbReference type="ARBA" id="ARBA00023004"/>
    </source>
</evidence>
<dbReference type="GO" id="GO:0051539">
    <property type="term" value="F:4 iron, 4 sulfur cluster binding"/>
    <property type="evidence" value="ECO:0007669"/>
    <property type="project" value="UniProtKB-KW"/>
</dbReference>
<evidence type="ECO:0000256" key="8">
    <source>
        <dbReference type="ARBA" id="ARBA00022723"/>
    </source>
</evidence>
<evidence type="ECO:0000259" key="16">
    <source>
        <dbReference type="Pfam" id="PF03315"/>
    </source>
</evidence>
<reference evidence="17" key="1">
    <citation type="submission" date="2020-12" db="EMBL/GenBank/DDBJ databases">
        <title>Genomic characterization of non-nitrogen-fixing Frankia strains.</title>
        <authorList>
            <person name="Carlos-Shanley C."/>
            <person name="Guerra T."/>
            <person name="Hahn D."/>
        </authorList>
    </citation>
    <scope>NUCLEOTIDE SEQUENCE</scope>
    <source>
        <strain evidence="17">CN6</strain>
    </source>
</reference>
<protein>
    <recommendedName>
        <fullName evidence="5">L-serine dehydratase</fullName>
        <ecNumber evidence="4">4.3.1.17</ecNumber>
    </recommendedName>
    <alternativeName>
        <fullName evidence="12">L-serine deaminase</fullName>
    </alternativeName>
</protein>
<name>A0A937RUU1_9ACTN</name>
<evidence type="ECO:0000256" key="12">
    <source>
        <dbReference type="ARBA" id="ARBA00041766"/>
    </source>
</evidence>
<dbReference type="PANTHER" id="PTHR30182">
    <property type="entry name" value="L-SERINE DEHYDRATASE"/>
    <property type="match status" value="1"/>
</dbReference>
<dbReference type="EC" id="4.3.1.17" evidence="4"/>
<proteinExistence type="inferred from homology"/>
<keyword evidence="9" id="KW-0408">Iron</keyword>
<evidence type="ECO:0000256" key="7">
    <source>
        <dbReference type="ARBA" id="ARBA00022485"/>
    </source>
</evidence>
<evidence type="ECO:0000256" key="11">
    <source>
        <dbReference type="ARBA" id="ARBA00023239"/>
    </source>
</evidence>
<comment type="caution">
    <text evidence="17">The sequence shown here is derived from an EMBL/GenBank/DDBJ whole genome shotgun (WGS) entry which is preliminary data.</text>
</comment>
<comment type="pathway">
    <text evidence="2">Carbohydrate biosynthesis; gluconeogenesis.</text>
</comment>
<comment type="catalytic activity">
    <reaction evidence="13">
        <text>L-serine = pyruvate + NH4(+)</text>
        <dbReference type="Rhea" id="RHEA:19169"/>
        <dbReference type="ChEBI" id="CHEBI:15361"/>
        <dbReference type="ChEBI" id="CHEBI:28938"/>
        <dbReference type="ChEBI" id="CHEBI:33384"/>
        <dbReference type="EC" id="4.3.1.17"/>
    </reaction>
</comment>
<evidence type="ECO:0000256" key="14">
    <source>
        <dbReference type="SAM" id="MobiDB-lite"/>
    </source>
</evidence>
<evidence type="ECO:0000256" key="3">
    <source>
        <dbReference type="ARBA" id="ARBA00008636"/>
    </source>
</evidence>
<evidence type="ECO:0000256" key="1">
    <source>
        <dbReference type="ARBA" id="ARBA00001966"/>
    </source>
</evidence>
<evidence type="ECO:0000256" key="10">
    <source>
        <dbReference type="ARBA" id="ARBA00023014"/>
    </source>
</evidence>
<dbReference type="GO" id="GO:0046872">
    <property type="term" value="F:metal ion binding"/>
    <property type="evidence" value="ECO:0007669"/>
    <property type="project" value="UniProtKB-KW"/>
</dbReference>
<dbReference type="Gene3D" id="3.30.1330.90">
    <property type="entry name" value="D-3-phosphoglycerate dehydrogenase, domain 3"/>
    <property type="match status" value="1"/>
</dbReference>
<keyword evidence="6" id="KW-0312">Gluconeogenesis</keyword>
<evidence type="ECO:0000259" key="15">
    <source>
        <dbReference type="Pfam" id="PF03313"/>
    </source>
</evidence>
<feature type="domain" description="Serine dehydratase-like alpha subunit" evidence="15">
    <location>
        <begin position="217"/>
        <end position="487"/>
    </location>
</feature>
<dbReference type="PANTHER" id="PTHR30182:SF1">
    <property type="entry name" value="L-SERINE DEHYDRATASE 1"/>
    <property type="match status" value="1"/>
</dbReference>
<dbReference type="InterPro" id="IPR004644">
    <property type="entry name" value="Fe-S_L-Ser_mono"/>
</dbReference>
<evidence type="ECO:0000256" key="5">
    <source>
        <dbReference type="ARBA" id="ARBA00018995"/>
    </source>
</evidence>
<keyword evidence="11 17" id="KW-0456">Lyase</keyword>
<evidence type="ECO:0000256" key="4">
    <source>
        <dbReference type="ARBA" id="ARBA00012093"/>
    </source>
</evidence>
<dbReference type="InterPro" id="IPR005131">
    <property type="entry name" value="Ser_deHydtase_bsu"/>
</dbReference>
<keyword evidence="7" id="KW-0004">4Fe-4S</keyword>
<organism evidence="17 18">
    <name type="scientific">Frankia nepalensis</name>
    <dbReference type="NCBI Taxonomy" id="1836974"/>
    <lineage>
        <taxon>Bacteria</taxon>
        <taxon>Bacillati</taxon>
        <taxon>Actinomycetota</taxon>
        <taxon>Actinomycetes</taxon>
        <taxon>Frankiales</taxon>
        <taxon>Frankiaceae</taxon>
        <taxon>Frankia</taxon>
    </lineage>
</organism>